<evidence type="ECO:0000313" key="3">
    <source>
        <dbReference type="Proteomes" id="UP001596432"/>
    </source>
</evidence>
<sequence>MRRRDVENDNGNRLIYYEFDDEASGDEAQGVETEGDDPGRGGDDV</sequence>
<feature type="region of interest" description="Disordered" evidence="1">
    <location>
        <begin position="1"/>
        <end position="45"/>
    </location>
</feature>
<dbReference type="AlphaFoldDB" id="A0ABD5XZ74"/>
<gene>
    <name evidence="2" type="ORF">ACFQMA_11180</name>
</gene>
<protein>
    <submittedName>
        <fullName evidence="2">Uncharacterized protein</fullName>
    </submittedName>
</protein>
<proteinExistence type="predicted"/>
<evidence type="ECO:0000313" key="2">
    <source>
        <dbReference type="EMBL" id="MFC7140388.1"/>
    </source>
</evidence>
<comment type="caution">
    <text evidence="2">The sequence shown here is derived from an EMBL/GenBank/DDBJ whole genome shotgun (WGS) entry which is preliminary data.</text>
</comment>
<dbReference type="GeneID" id="78820676"/>
<evidence type="ECO:0000256" key="1">
    <source>
        <dbReference type="SAM" id="MobiDB-lite"/>
    </source>
</evidence>
<dbReference type="RefSeq" id="WP_274325946.1">
    <property type="nucleotide sequence ID" value="NZ_CP118158.1"/>
</dbReference>
<dbReference type="EMBL" id="JBHTAS010000001">
    <property type="protein sequence ID" value="MFC7140388.1"/>
    <property type="molecule type" value="Genomic_DNA"/>
</dbReference>
<keyword evidence="3" id="KW-1185">Reference proteome</keyword>
<reference evidence="2 3" key="1">
    <citation type="journal article" date="2019" name="Int. J. Syst. Evol. Microbiol.">
        <title>The Global Catalogue of Microorganisms (GCM) 10K type strain sequencing project: providing services to taxonomists for standard genome sequencing and annotation.</title>
        <authorList>
            <consortium name="The Broad Institute Genomics Platform"/>
            <consortium name="The Broad Institute Genome Sequencing Center for Infectious Disease"/>
            <person name="Wu L."/>
            <person name="Ma J."/>
        </authorList>
    </citation>
    <scope>NUCLEOTIDE SEQUENCE [LARGE SCALE GENOMIC DNA]</scope>
    <source>
        <strain evidence="2 3">XZYJT29</strain>
    </source>
</reference>
<dbReference type="Proteomes" id="UP001596432">
    <property type="component" value="Unassembled WGS sequence"/>
</dbReference>
<organism evidence="2 3">
    <name type="scientific">Halosimplex aquaticum</name>
    <dbReference type="NCBI Taxonomy" id="3026162"/>
    <lineage>
        <taxon>Archaea</taxon>
        <taxon>Methanobacteriati</taxon>
        <taxon>Methanobacteriota</taxon>
        <taxon>Stenosarchaea group</taxon>
        <taxon>Halobacteria</taxon>
        <taxon>Halobacteriales</taxon>
        <taxon>Haloarculaceae</taxon>
        <taxon>Halosimplex</taxon>
    </lineage>
</organism>
<accession>A0ABD5XZ74</accession>
<name>A0ABD5XZ74_9EURY</name>